<gene>
    <name evidence="1" type="ORF">BDY19DRAFT_219418</name>
</gene>
<proteinExistence type="predicted"/>
<keyword evidence="2" id="KW-1185">Reference proteome</keyword>
<evidence type="ECO:0000313" key="1">
    <source>
        <dbReference type="EMBL" id="KAI0087725.1"/>
    </source>
</evidence>
<reference evidence="1" key="1">
    <citation type="journal article" date="2021" name="Environ. Microbiol.">
        <title>Gene family expansions and transcriptome signatures uncover fungal adaptations to wood decay.</title>
        <authorList>
            <person name="Hage H."/>
            <person name="Miyauchi S."/>
            <person name="Viragh M."/>
            <person name="Drula E."/>
            <person name="Min B."/>
            <person name="Chaduli D."/>
            <person name="Navarro D."/>
            <person name="Favel A."/>
            <person name="Norest M."/>
            <person name="Lesage-Meessen L."/>
            <person name="Balint B."/>
            <person name="Merenyi Z."/>
            <person name="de Eugenio L."/>
            <person name="Morin E."/>
            <person name="Martinez A.T."/>
            <person name="Baldrian P."/>
            <person name="Stursova M."/>
            <person name="Martinez M.J."/>
            <person name="Novotny C."/>
            <person name="Magnuson J.K."/>
            <person name="Spatafora J.W."/>
            <person name="Maurice S."/>
            <person name="Pangilinan J."/>
            <person name="Andreopoulos W."/>
            <person name="LaButti K."/>
            <person name="Hundley H."/>
            <person name="Na H."/>
            <person name="Kuo A."/>
            <person name="Barry K."/>
            <person name="Lipzen A."/>
            <person name="Henrissat B."/>
            <person name="Riley R."/>
            <person name="Ahrendt S."/>
            <person name="Nagy L.G."/>
            <person name="Grigoriev I.V."/>
            <person name="Martin F."/>
            <person name="Rosso M.N."/>
        </authorList>
    </citation>
    <scope>NUCLEOTIDE SEQUENCE</scope>
    <source>
        <strain evidence="1">CBS 384.51</strain>
    </source>
</reference>
<name>A0ACB8U0H5_9APHY</name>
<dbReference type="EMBL" id="MU274916">
    <property type="protein sequence ID" value="KAI0087725.1"/>
    <property type="molecule type" value="Genomic_DNA"/>
</dbReference>
<sequence>MHQSASSQTPPSSSPFTNAPLPQRTHISPPPHHTAQQQPYGAYAYPYSAYAGYSGYTAFSARPPAKATPVVSAPSTSAKTIAPPTKTATKTVISAVTGKDKDSLVAEEGSDAWVAAQHILKAINFGSLQDNSASAVGTVSTLSPSQPMAGSSHIIQPPVMASLGIDVHATSEDDGLGRATLTDEERASLQAQLALLAAQLSEIAAEEDIEEEHAIREDEEIARQAQQPHAASPSIIIAPEEKQGPNPNIVLDVNQFPDSAEPLAKSPTSDPPSVQDGNTGSLPILTTGSLQYPRGSEELTGPSTAPSHSAPVPDIAEESDDDEDMEMVDVDSYMLSSKGIQT</sequence>
<dbReference type="Proteomes" id="UP001055072">
    <property type="component" value="Unassembled WGS sequence"/>
</dbReference>
<protein>
    <submittedName>
        <fullName evidence="1">Uncharacterized protein</fullName>
    </submittedName>
</protein>
<accession>A0ACB8U0H5</accession>
<comment type="caution">
    <text evidence="1">The sequence shown here is derived from an EMBL/GenBank/DDBJ whole genome shotgun (WGS) entry which is preliminary data.</text>
</comment>
<organism evidence="1 2">
    <name type="scientific">Irpex rosettiformis</name>
    <dbReference type="NCBI Taxonomy" id="378272"/>
    <lineage>
        <taxon>Eukaryota</taxon>
        <taxon>Fungi</taxon>
        <taxon>Dikarya</taxon>
        <taxon>Basidiomycota</taxon>
        <taxon>Agaricomycotina</taxon>
        <taxon>Agaricomycetes</taxon>
        <taxon>Polyporales</taxon>
        <taxon>Irpicaceae</taxon>
        <taxon>Irpex</taxon>
    </lineage>
</organism>
<evidence type="ECO:0000313" key="2">
    <source>
        <dbReference type="Proteomes" id="UP001055072"/>
    </source>
</evidence>